<keyword evidence="5" id="KW-1185">Reference proteome</keyword>
<evidence type="ECO:0000256" key="1">
    <source>
        <dbReference type="ARBA" id="ARBA00006068"/>
    </source>
</evidence>
<dbReference type="PANTHER" id="PTHR33392:SF6">
    <property type="entry name" value="POLYISOPRENYL-TEICHOIC ACID--PEPTIDOGLYCAN TEICHOIC ACID TRANSFERASE TAGU"/>
    <property type="match status" value="1"/>
</dbReference>
<dbReference type="InterPro" id="IPR004474">
    <property type="entry name" value="LytR_CpsA_psr"/>
</dbReference>
<dbReference type="InterPro" id="IPR050922">
    <property type="entry name" value="LytR/CpsA/Psr_CW_biosynth"/>
</dbReference>
<organism evidence="4 5">
    <name type="scientific">Granulicatella seriolae</name>
    <dbReference type="NCBI Taxonomy" id="2967226"/>
    <lineage>
        <taxon>Bacteria</taxon>
        <taxon>Bacillati</taxon>
        <taxon>Bacillota</taxon>
        <taxon>Bacilli</taxon>
        <taxon>Lactobacillales</taxon>
        <taxon>Carnobacteriaceae</taxon>
        <taxon>Granulicatella</taxon>
    </lineage>
</organism>
<dbReference type="Proteomes" id="UP001059480">
    <property type="component" value="Unassembled WGS sequence"/>
</dbReference>
<reference evidence="4" key="3">
    <citation type="journal article" date="2023" name="Microbiol. Resour. Announc.">
        <title>Draft Genome Sequence of Granulicatella sp. Strain S8, Isolated from a Marine Fish, Seriola quinqueradiata.</title>
        <authorList>
            <person name="Lee M."/>
            <person name="Farooq A."/>
            <person name="Jeong J.B."/>
            <person name="Jung M.Y."/>
        </authorList>
    </citation>
    <scope>NUCLEOTIDE SEQUENCE</scope>
    <source>
        <strain evidence="4">S8</strain>
    </source>
</reference>
<feature type="transmembrane region" description="Helical" evidence="2">
    <location>
        <begin position="21"/>
        <end position="40"/>
    </location>
</feature>
<evidence type="ECO:0000313" key="4">
    <source>
        <dbReference type="EMBL" id="MCQ9210468.1"/>
    </source>
</evidence>
<name>A0ABT1WQP4_9LACT</name>
<dbReference type="NCBIfam" id="TIGR00350">
    <property type="entry name" value="lytR_cpsA_psr"/>
    <property type="match status" value="1"/>
</dbReference>
<evidence type="ECO:0000259" key="3">
    <source>
        <dbReference type="Pfam" id="PF03816"/>
    </source>
</evidence>
<keyword evidence="2" id="KW-0812">Transmembrane</keyword>
<sequence length="313" mass="35447">MSQISRVNAKRKKKRGCLFRLLIMFCIISMGVVVFFWKVYSDLGDTTKKIYKSIETEQVRTEVVNVQTKKPLSILFLGVDTGDLGRTEQGRSDAMMVLTINPNKNKSTLVSIPRDTRSEIIGNGTVDKINHAYAFGGVAMSVNTVQNLLNIPIDYYVEVNMQGLREIIAALGSVEVVPNNTFTQDGYSFTQGISTQLDYNSVLPFVRNRYSDSDYGRQERHRLVIQAILNKVASLESIMKYSEILASLQNNMQTNLTFQDIQGLFFDYRSSLGNLQQIQLKGEGTTIDGIYYNIPDENQYLEVTKQLRSELEL</sequence>
<keyword evidence="2" id="KW-1133">Transmembrane helix</keyword>
<dbReference type="PANTHER" id="PTHR33392">
    <property type="entry name" value="POLYISOPRENYL-TEICHOIC ACID--PEPTIDOGLYCAN TEICHOIC ACID TRANSFERASE TAGU"/>
    <property type="match status" value="1"/>
</dbReference>
<proteinExistence type="inferred from homology"/>
<reference evidence="4" key="2">
    <citation type="journal article" date="2023" name="Curr. Microbiol.">
        <title>Granulicatella seriolae sp. nov., a Novel Facultative Anaerobe Isolated from Yellowtail Marine Fish.</title>
        <authorList>
            <person name="Lee M."/>
            <person name="Choi Y.J."/>
            <person name="Farooq A."/>
            <person name="Jeong J.B."/>
            <person name="Jung M.Y."/>
        </authorList>
    </citation>
    <scope>NUCLEOTIDE SEQUENCE</scope>
    <source>
        <strain evidence="4">S8</strain>
    </source>
</reference>
<comment type="similarity">
    <text evidence="1">Belongs to the LytR/CpsA/Psr (LCP) family.</text>
</comment>
<dbReference type="Pfam" id="PF03816">
    <property type="entry name" value="LytR_cpsA_psr"/>
    <property type="match status" value="1"/>
</dbReference>
<accession>A0ABT1WQP4</accession>
<dbReference type="EMBL" id="JANHNZ010000008">
    <property type="protein sequence ID" value="MCQ9210468.1"/>
    <property type="molecule type" value="Genomic_DNA"/>
</dbReference>
<evidence type="ECO:0000256" key="2">
    <source>
        <dbReference type="SAM" id="Phobius"/>
    </source>
</evidence>
<keyword evidence="2" id="KW-0472">Membrane</keyword>
<gene>
    <name evidence="4" type="ORF">NPA36_07880</name>
</gene>
<dbReference type="Gene3D" id="3.40.630.190">
    <property type="entry name" value="LCP protein"/>
    <property type="match status" value="1"/>
</dbReference>
<evidence type="ECO:0000313" key="5">
    <source>
        <dbReference type="Proteomes" id="UP001059480"/>
    </source>
</evidence>
<comment type="caution">
    <text evidence="4">The sequence shown here is derived from an EMBL/GenBank/DDBJ whole genome shotgun (WGS) entry which is preliminary data.</text>
</comment>
<feature type="domain" description="Cell envelope-related transcriptional attenuator" evidence="3">
    <location>
        <begin position="91"/>
        <end position="233"/>
    </location>
</feature>
<reference evidence="4" key="1">
    <citation type="submission" date="2022-07" db="EMBL/GenBank/DDBJ databases">
        <authorList>
            <person name="Jung M.-Y."/>
            <person name="Lee M."/>
        </authorList>
    </citation>
    <scope>NUCLEOTIDE SEQUENCE</scope>
    <source>
        <strain evidence="4">S8</strain>
    </source>
</reference>
<protein>
    <submittedName>
        <fullName evidence="4">LCP family protein</fullName>
    </submittedName>
</protein>
<dbReference type="RefSeq" id="WP_256945578.1">
    <property type="nucleotide sequence ID" value="NZ_JANHNZ010000008.1"/>
</dbReference>